<organism evidence="3 4">
    <name type="scientific">Ophiobolus disseminans</name>
    <dbReference type="NCBI Taxonomy" id="1469910"/>
    <lineage>
        <taxon>Eukaryota</taxon>
        <taxon>Fungi</taxon>
        <taxon>Dikarya</taxon>
        <taxon>Ascomycota</taxon>
        <taxon>Pezizomycotina</taxon>
        <taxon>Dothideomycetes</taxon>
        <taxon>Pleosporomycetidae</taxon>
        <taxon>Pleosporales</taxon>
        <taxon>Pleosporineae</taxon>
        <taxon>Phaeosphaeriaceae</taxon>
        <taxon>Ophiobolus</taxon>
    </lineage>
</organism>
<dbReference type="AlphaFoldDB" id="A0A6A7ABM5"/>
<evidence type="ECO:0000313" key="4">
    <source>
        <dbReference type="Proteomes" id="UP000799424"/>
    </source>
</evidence>
<dbReference type="PANTHER" id="PTHR47654:SF5">
    <property type="entry name" value="TRANSCRIPTION FACTOR DOMAIN-CONTAINING PROTEIN"/>
    <property type="match status" value="1"/>
</dbReference>
<evidence type="ECO:0000313" key="3">
    <source>
        <dbReference type="EMBL" id="KAF2830636.1"/>
    </source>
</evidence>
<dbReference type="OrthoDB" id="424974at2759"/>
<dbReference type="InterPro" id="IPR053230">
    <property type="entry name" value="Trans_reg_galc"/>
</dbReference>
<name>A0A6A7ABM5_9PLEO</name>
<evidence type="ECO:0000259" key="2">
    <source>
        <dbReference type="SMART" id="SM00906"/>
    </source>
</evidence>
<dbReference type="EMBL" id="MU006219">
    <property type="protein sequence ID" value="KAF2830636.1"/>
    <property type="molecule type" value="Genomic_DNA"/>
</dbReference>
<keyword evidence="1" id="KW-0539">Nucleus</keyword>
<dbReference type="GO" id="GO:0003677">
    <property type="term" value="F:DNA binding"/>
    <property type="evidence" value="ECO:0007669"/>
    <property type="project" value="InterPro"/>
</dbReference>
<dbReference type="GO" id="GO:0008270">
    <property type="term" value="F:zinc ion binding"/>
    <property type="evidence" value="ECO:0007669"/>
    <property type="project" value="InterPro"/>
</dbReference>
<feature type="domain" description="Xylanolytic transcriptional activator regulatory" evidence="2">
    <location>
        <begin position="208"/>
        <end position="281"/>
    </location>
</feature>
<dbReference type="Proteomes" id="UP000799424">
    <property type="component" value="Unassembled WGS sequence"/>
</dbReference>
<dbReference type="Pfam" id="PF04082">
    <property type="entry name" value="Fungal_trans"/>
    <property type="match status" value="1"/>
</dbReference>
<dbReference type="SMART" id="SM00906">
    <property type="entry name" value="Fungal_trans"/>
    <property type="match status" value="1"/>
</dbReference>
<proteinExistence type="predicted"/>
<keyword evidence="4" id="KW-1185">Reference proteome</keyword>
<accession>A0A6A7ABM5</accession>
<dbReference type="InterPro" id="IPR007219">
    <property type="entry name" value="XnlR_reg_dom"/>
</dbReference>
<protein>
    <recommendedName>
        <fullName evidence="2">Xylanolytic transcriptional activator regulatory domain-containing protein</fullName>
    </recommendedName>
</protein>
<gene>
    <name evidence="3" type="ORF">CC86DRAFT_284453</name>
</gene>
<reference evidence="3" key="1">
    <citation type="journal article" date="2020" name="Stud. Mycol.">
        <title>101 Dothideomycetes genomes: a test case for predicting lifestyles and emergence of pathogens.</title>
        <authorList>
            <person name="Haridas S."/>
            <person name="Albert R."/>
            <person name="Binder M."/>
            <person name="Bloem J."/>
            <person name="Labutti K."/>
            <person name="Salamov A."/>
            <person name="Andreopoulos B."/>
            <person name="Baker S."/>
            <person name="Barry K."/>
            <person name="Bills G."/>
            <person name="Bluhm B."/>
            <person name="Cannon C."/>
            <person name="Castanera R."/>
            <person name="Culley D."/>
            <person name="Daum C."/>
            <person name="Ezra D."/>
            <person name="Gonzalez J."/>
            <person name="Henrissat B."/>
            <person name="Kuo A."/>
            <person name="Liang C."/>
            <person name="Lipzen A."/>
            <person name="Lutzoni F."/>
            <person name="Magnuson J."/>
            <person name="Mondo S."/>
            <person name="Nolan M."/>
            <person name="Ohm R."/>
            <person name="Pangilinan J."/>
            <person name="Park H.-J."/>
            <person name="Ramirez L."/>
            <person name="Alfaro M."/>
            <person name="Sun H."/>
            <person name="Tritt A."/>
            <person name="Yoshinaga Y."/>
            <person name="Zwiers L.-H."/>
            <person name="Turgeon B."/>
            <person name="Goodwin S."/>
            <person name="Spatafora J."/>
            <person name="Crous P."/>
            <person name="Grigoriev I."/>
        </authorList>
    </citation>
    <scope>NUCLEOTIDE SEQUENCE</scope>
    <source>
        <strain evidence="3">CBS 113818</strain>
    </source>
</reference>
<sequence>MRPESSYDIDFLPEDPTQVLDTHNTGYLGHICEVVWLRNLKSRVQPLANLPPSTVFTQLGETNFYQDHCGVRMVEQQNPFNLPPEITATLLFQCYYQTVQVTFPIIPTDISHQLHLYYDSVRSGEPVTYPQRWFAIVHLVLAIGTRFSRLINAPWHGDHDENVYLSSARQFLDLEDSAIMLAKPDLPLIQAFGLLAFYYMSIGHVNRAWVTVGTAMRFAIALGFHTQAQILSGNLQQALVVTQTWWSLHHLESLLSSMTGRPCILRSDDITTPLPSDMEDDPRKTISTVALPILFPDAQVRLAVITQEVLSTLYTRRRTPRSWAQAHAIIMSMNSELDEWALDAMPPNPEGSYTIPDLDGQQRMLRKQYYRLRILITRPSLRRIERCFETGSSEFTAFDQDVAETCIQTAQDVASLLPDDVNLDLVYHKGPWWTIMHNIMQSLTILLIGISCRPHFLSSYAGSVVSAKKLITWLGYMRETNDTAKRAYQIVHSIVVANNMADPFVWTDVAGVFGNEHIEGQRQMDPPVYLPWAGGEQALQEQDDYRDGGEYGYFGVDVA</sequence>
<dbReference type="GO" id="GO:0006351">
    <property type="term" value="P:DNA-templated transcription"/>
    <property type="evidence" value="ECO:0007669"/>
    <property type="project" value="InterPro"/>
</dbReference>
<evidence type="ECO:0000256" key="1">
    <source>
        <dbReference type="ARBA" id="ARBA00023242"/>
    </source>
</evidence>
<dbReference type="PANTHER" id="PTHR47654">
    <property type="entry name" value="ZN(II)2CYS6 TRANSCRIPTION FACTOR (EUROFUNG)-RELATED"/>
    <property type="match status" value="1"/>
</dbReference>
<dbReference type="CDD" id="cd12148">
    <property type="entry name" value="fungal_TF_MHR"/>
    <property type="match status" value="1"/>
</dbReference>